<dbReference type="EMBL" id="LN831788">
    <property type="protein sequence ID" value="CQR59267.1"/>
    <property type="molecule type" value="Genomic_DNA"/>
</dbReference>
<feature type="region of interest" description="Disordered" evidence="1">
    <location>
        <begin position="127"/>
        <end position="213"/>
    </location>
</feature>
<proteinExistence type="predicted"/>
<evidence type="ECO:0000313" key="2">
    <source>
        <dbReference type="EMBL" id="CQR59267.1"/>
    </source>
</evidence>
<accession>A0A0F7VPH9</accession>
<feature type="compositionally biased region" description="Polar residues" evidence="1">
    <location>
        <begin position="127"/>
        <end position="137"/>
    </location>
</feature>
<geneLocation type="plasmid" evidence="2 3">
    <name>pSLE1</name>
</geneLocation>
<reference evidence="3" key="1">
    <citation type="submission" date="2015-02" db="EMBL/GenBank/DDBJ databases">
        <authorList>
            <person name="Gomez-Escribano P.J."/>
        </authorList>
    </citation>
    <scope>NUCLEOTIDE SEQUENCE [LARGE SCALE GENOMIC DNA]</scope>
    <source>
        <strain evidence="3">C34 (DSM 42122 / NRRL B-24963)</strain>
        <plasmid evidence="3">pSLE1</plasmid>
    </source>
</reference>
<name>A0A0F7VPH9_STRLW</name>
<protein>
    <submittedName>
        <fullName evidence="2">Sle1_100 protein</fullName>
    </submittedName>
</protein>
<evidence type="ECO:0000313" key="3">
    <source>
        <dbReference type="Proteomes" id="UP000035016"/>
    </source>
</evidence>
<feature type="region of interest" description="Disordered" evidence="1">
    <location>
        <begin position="279"/>
        <end position="310"/>
    </location>
</feature>
<sequence length="331" mass="35530">MNIERGPKKQRGFVIIDNALAQNNRLSFGARGLAEYLLSLPPGAKVDIRSLAADNPEGRSAIAGYMNELEKERYLVRTRIQGDRGRFVTKTTIYEEPQDPASLPATLPKPWSKAKAVNRTRLAVVPATSTESEFSQVGPNPAPPDFGGPDFGRPGPGGPAAGEAGVNPYGVKEPGGSTSSSPAREEAAVPVSSKGHEEGGGGGDAPQQKEEQNPAAVAFVDSLPYRGRLPGPRQRNHLIQRVGEALAAGWTENKLRVQLTEETDSAKSLAAVYRHRLDPDNLPDAPLLPSPRTAEQAAPRRQKAKCPECHRPLRNSTEDALCIDCREDVTA</sequence>
<dbReference type="RefSeq" id="WP_166520563.1">
    <property type="nucleotide sequence ID" value="NZ_LN831788.1"/>
</dbReference>
<keyword evidence="2" id="KW-0614">Plasmid</keyword>
<dbReference type="Proteomes" id="UP000035016">
    <property type="component" value="Plasmid pSLE1"/>
</dbReference>
<dbReference type="PATRIC" id="fig|1437453.6.peg.7226"/>
<evidence type="ECO:0000256" key="1">
    <source>
        <dbReference type="SAM" id="MobiDB-lite"/>
    </source>
</evidence>
<organism evidence="2 3">
    <name type="scientific">Streptomyces leeuwenhoekii</name>
    <dbReference type="NCBI Taxonomy" id="1437453"/>
    <lineage>
        <taxon>Bacteria</taxon>
        <taxon>Bacillati</taxon>
        <taxon>Actinomycetota</taxon>
        <taxon>Actinomycetes</taxon>
        <taxon>Kitasatosporales</taxon>
        <taxon>Streptomycetaceae</taxon>
        <taxon>Streptomyces</taxon>
    </lineage>
</organism>
<dbReference type="AlphaFoldDB" id="A0A0F7VPH9"/>
<dbReference type="KEGG" id="sle:sle1_100"/>
<gene>
    <name evidence="2" type="ORF">sle1_100</name>
</gene>